<reference evidence="1 2" key="1">
    <citation type="journal article" date="2016" name="Nat. Commun.">
        <title>Thousands of microbial genomes shed light on interconnected biogeochemical processes in an aquifer system.</title>
        <authorList>
            <person name="Anantharaman K."/>
            <person name="Brown C.T."/>
            <person name="Hug L.A."/>
            <person name="Sharon I."/>
            <person name="Castelle C.J."/>
            <person name="Probst A.J."/>
            <person name="Thomas B.C."/>
            <person name="Singh A."/>
            <person name="Wilkins M.J."/>
            <person name="Karaoz U."/>
            <person name="Brodie E.L."/>
            <person name="Williams K.H."/>
            <person name="Hubbard S.S."/>
            <person name="Banfield J.F."/>
        </authorList>
    </citation>
    <scope>NUCLEOTIDE SEQUENCE [LARGE SCALE GENOMIC DNA]</scope>
</reference>
<dbReference type="EMBL" id="MHIF01000068">
    <property type="protein sequence ID" value="OGY45973.1"/>
    <property type="molecule type" value="Genomic_DNA"/>
</dbReference>
<evidence type="ECO:0000313" key="2">
    <source>
        <dbReference type="Proteomes" id="UP000178432"/>
    </source>
</evidence>
<organism evidence="1 2">
    <name type="scientific">Candidatus Buchananbacteria bacterium RIFCSPHIGHO2_01_FULL_46_12</name>
    <dbReference type="NCBI Taxonomy" id="1797536"/>
    <lineage>
        <taxon>Bacteria</taxon>
        <taxon>Candidatus Buchananiibacteriota</taxon>
    </lineage>
</organism>
<comment type="caution">
    <text evidence="1">The sequence shown here is derived from an EMBL/GenBank/DDBJ whole genome shotgun (WGS) entry which is preliminary data.</text>
</comment>
<dbReference type="AlphaFoldDB" id="A0A1G1Y0U2"/>
<sequence length="213" mass="23862">MPSILITRPEHDPLTRYLSHWNKKIIDKAESKGNNVIDLRKDSANKKAFEGRVKKVDPSLVLLNGHGDDFSIAGHDNEILVKEGENEGLLKNRITYAVACSAAKKLGAACADANTAFIGYDEYFFLNLDRRFLANPLNDKRAQKFLEPSNKVANSLIKGHTCKEASDNSKKEFRENIRSLLATAADLNSLDDAKDLFWNMTHQVCLGNQEMKL</sequence>
<dbReference type="Proteomes" id="UP000178432">
    <property type="component" value="Unassembled WGS sequence"/>
</dbReference>
<protein>
    <submittedName>
        <fullName evidence="1">Uncharacterized protein</fullName>
    </submittedName>
</protein>
<evidence type="ECO:0000313" key="1">
    <source>
        <dbReference type="EMBL" id="OGY45973.1"/>
    </source>
</evidence>
<name>A0A1G1Y0U2_9BACT</name>
<accession>A0A1G1Y0U2</accession>
<proteinExistence type="predicted"/>
<gene>
    <name evidence="1" type="ORF">A2663_04620</name>
</gene>